<keyword evidence="3" id="KW-1185">Reference proteome</keyword>
<name>A0A542EER2_9MICO</name>
<protein>
    <submittedName>
        <fullName evidence="2">Uncharacterized protein</fullName>
    </submittedName>
</protein>
<feature type="region of interest" description="Disordered" evidence="1">
    <location>
        <begin position="1"/>
        <end position="34"/>
    </location>
</feature>
<dbReference type="Proteomes" id="UP000320806">
    <property type="component" value="Unassembled WGS sequence"/>
</dbReference>
<organism evidence="2 3">
    <name type="scientific">Yimella lutea</name>
    <dbReference type="NCBI Taxonomy" id="587872"/>
    <lineage>
        <taxon>Bacteria</taxon>
        <taxon>Bacillati</taxon>
        <taxon>Actinomycetota</taxon>
        <taxon>Actinomycetes</taxon>
        <taxon>Micrococcales</taxon>
        <taxon>Dermacoccaceae</taxon>
        <taxon>Yimella</taxon>
    </lineage>
</organism>
<proteinExistence type="predicted"/>
<dbReference type="InterPro" id="IPR046053">
    <property type="entry name" value="DUF6011"/>
</dbReference>
<reference evidence="2 3" key="1">
    <citation type="submission" date="2019-06" db="EMBL/GenBank/DDBJ databases">
        <title>Sequencing the genomes of 1000 actinobacteria strains.</title>
        <authorList>
            <person name="Klenk H.-P."/>
        </authorList>
    </citation>
    <scope>NUCLEOTIDE SEQUENCE [LARGE SCALE GENOMIC DNA]</scope>
    <source>
        <strain evidence="2 3">DSM 19828</strain>
    </source>
</reference>
<evidence type="ECO:0000313" key="3">
    <source>
        <dbReference type="Proteomes" id="UP000320806"/>
    </source>
</evidence>
<gene>
    <name evidence="2" type="ORF">FB459_1267</name>
</gene>
<dbReference type="Pfam" id="PF19474">
    <property type="entry name" value="DUF6011"/>
    <property type="match status" value="1"/>
</dbReference>
<sequence>MSLDKGKRRPAKAASQKIHGGESGSIIEPDHADEPTIRCRACRHPLRAEKSVERGIGPVCFVAELGGESR</sequence>
<evidence type="ECO:0000256" key="1">
    <source>
        <dbReference type="SAM" id="MobiDB-lite"/>
    </source>
</evidence>
<dbReference type="RefSeq" id="WP_425472291.1">
    <property type="nucleotide sequence ID" value="NZ_BAABCI010000002.1"/>
</dbReference>
<evidence type="ECO:0000313" key="2">
    <source>
        <dbReference type="EMBL" id="TQJ13832.1"/>
    </source>
</evidence>
<dbReference type="EMBL" id="VFMO01000001">
    <property type="protein sequence ID" value="TQJ13832.1"/>
    <property type="molecule type" value="Genomic_DNA"/>
</dbReference>
<feature type="compositionally biased region" description="Basic residues" evidence="1">
    <location>
        <begin position="1"/>
        <end position="11"/>
    </location>
</feature>
<accession>A0A542EER2</accession>
<comment type="caution">
    <text evidence="2">The sequence shown here is derived from an EMBL/GenBank/DDBJ whole genome shotgun (WGS) entry which is preliminary data.</text>
</comment>
<dbReference type="AlphaFoldDB" id="A0A542EER2"/>